<gene>
    <name evidence="1" type="ORF">CTEN210_18692</name>
</gene>
<protein>
    <submittedName>
        <fullName evidence="1">Uncharacterized protein</fullName>
    </submittedName>
</protein>
<accession>A0AAD3DDB3</accession>
<evidence type="ECO:0000313" key="2">
    <source>
        <dbReference type="Proteomes" id="UP001054902"/>
    </source>
</evidence>
<proteinExistence type="predicted"/>
<sequence>MPNEGTKAVDYCTIFPNTLENGKLIPIRGKPTFNQLTELRKLLVQNAATIHTTLCGGQHGYSGLVVAPADYALLSNVPFQMPGLPPVDPVYPPGATQHQISAAARQSAYRTMAKIQ</sequence>
<dbReference type="AlphaFoldDB" id="A0AAD3DDB3"/>
<keyword evidence="2" id="KW-1185">Reference proteome</keyword>
<name>A0AAD3DDB3_9STRA</name>
<dbReference type="Proteomes" id="UP001054902">
    <property type="component" value="Unassembled WGS sequence"/>
</dbReference>
<reference evidence="1 2" key="1">
    <citation type="journal article" date="2021" name="Sci. Rep.">
        <title>The genome of the diatom Chaetoceros tenuissimus carries an ancient integrated fragment of an extant virus.</title>
        <authorList>
            <person name="Hongo Y."/>
            <person name="Kimura K."/>
            <person name="Takaki Y."/>
            <person name="Yoshida Y."/>
            <person name="Baba S."/>
            <person name="Kobayashi G."/>
            <person name="Nagasaki K."/>
            <person name="Hano T."/>
            <person name="Tomaru Y."/>
        </authorList>
    </citation>
    <scope>NUCLEOTIDE SEQUENCE [LARGE SCALE GENOMIC DNA]</scope>
    <source>
        <strain evidence="1 2">NIES-3715</strain>
    </source>
</reference>
<comment type="caution">
    <text evidence="1">The sequence shown here is derived from an EMBL/GenBank/DDBJ whole genome shotgun (WGS) entry which is preliminary data.</text>
</comment>
<dbReference type="EMBL" id="BLLK01000082">
    <property type="protein sequence ID" value="GFH62216.1"/>
    <property type="molecule type" value="Genomic_DNA"/>
</dbReference>
<evidence type="ECO:0000313" key="1">
    <source>
        <dbReference type="EMBL" id="GFH62216.1"/>
    </source>
</evidence>
<organism evidence="1 2">
    <name type="scientific">Chaetoceros tenuissimus</name>
    <dbReference type="NCBI Taxonomy" id="426638"/>
    <lineage>
        <taxon>Eukaryota</taxon>
        <taxon>Sar</taxon>
        <taxon>Stramenopiles</taxon>
        <taxon>Ochrophyta</taxon>
        <taxon>Bacillariophyta</taxon>
        <taxon>Coscinodiscophyceae</taxon>
        <taxon>Chaetocerotophycidae</taxon>
        <taxon>Chaetocerotales</taxon>
        <taxon>Chaetocerotaceae</taxon>
        <taxon>Chaetoceros</taxon>
    </lineage>
</organism>